<dbReference type="AlphaFoldDB" id="B4FMR2"/>
<protein>
    <submittedName>
        <fullName evidence="2">Uncharacterized protein</fullName>
    </submittedName>
</protein>
<sequence length="207" mass="22758">MASSRSLHSSDLAHGGSPCSAPPRARYAVRPALCCCSSVLCHGARPRRSAFCLFVLAPASTPSSRRYPAREFLLRTMVLASLLFQLAPFASRPSSNPWRSAPTLHGPGRQHRVCGRRPDSRHSLLGHGNWPPRPCFRLPVLPWSPAPPRTCHVRCRSLISYLPWTAPRRPITAARRGTLVFVVDFRSSPTFVSPSSFGRLASMLAPT</sequence>
<feature type="region of interest" description="Disordered" evidence="1">
    <location>
        <begin position="1"/>
        <end position="21"/>
    </location>
</feature>
<dbReference type="EMBL" id="BT038400">
    <property type="protein sequence ID" value="ACF83405.1"/>
    <property type="molecule type" value="mRNA"/>
</dbReference>
<dbReference type="HOGENOM" id="CLU_1328092_0_0_1"/>
<organism evidence="2">
    <name type="scientific">Zea mays</name>
    <name type="common">Maize</name>
    <dbReference type="NCBI Taxonomy" id="4577"/>
    <lineage>
        <taxon>Eukaryota</taxon>
        <taxon>Viridiplantae</taxon>
        <taxon>Streptophyta</taxon>
        <taxon>Embryophyta</taxon>
        <taxon>Tracheophyta</taxon>
        <taxon>Spermatophyta</taxon>
        <taxon>Magnoliopsida</taxon>
        <taxon>Liliopsida</taxon>
        <taxon>Poales</taxon>
        <taxon>Poaceae</taxon>
        <taxon>PACMAD clade</taxon>
        <taxon>Panicoideae</taxon>
        <taxon>Andropogonodae</taxon>
        <taxon>Andropogoneae</taxon>
        <taxon>Tripsacinae</taxon>
        <taxon>Zea</taxon>
    </lineage>
</organism>
<accession>B4FMR2</accession>
<feature type="region of interest" description="Disordered" evidence="1">
    <location>
        <begin position="91"/>
        <end position="117"/>
    </location>
</feature>
<evidence type="ECO:0000256" key="1">
    <source>
        <dbReference type="SAM" id="MobiDB-lite"/>
    </source>
</evidence>
<reference evidence="2" key="1">
    <citation type="journal article" date="2009" name="PLoS Genet.">
        <title>Sequencing, mapping, and analysis of 27,455 maize full-length cDNAs.</title>
        <authorList>
            <person name="Soderlund C."/>
            <person name="Descour A."/>
            <person name="Kudrna D."/>
            <person name="Bomhoff M."/>
            <person name="Boyd L."/>
            <person name="Currie J."/>
            <person name="Angelova A."/>
            <person name="Collura K."/>
            <person name="Wissotski M."/>
            <person name="Ashley E."/>
            <person name="Morrow D."/>
            <person name="Fernandes J."/>
            <person name="Walbot V."/>
            <person name="Yu Y."/>
        </authorList>
    </citation>
    <scope>NUCLEOTIDE SEQUENCE</scope>
    <source>
        <strain evidence="2">B73</strain>
    </source>
</reference>
<proteinExistence type="evidence at transcript level"/>
<name>B4FMR2_MAIZE</name>
<evidence type="ECO:0000313" key="2">
    <source>
        <dbReference type="EMBL" id="ACF83405.1"/>
    </source>
</evidence>